<feature type="transmembrane region" description="Helical" evidence="1">
    <location>
        <begin position="116"/>
        <end position="136"/>
    </location>
</feature>
<evidence type="ECO:0000313" key="3">
    <source>
        <dbReference type="Proteomes" id="UP001476282"/>
    </source>
</evidence>
<name>A0ABP9URR1_9BACT</name>
<dbReference type="Pfam" id="PF04221">
    <property type="entry name" value="RelB"/>
    <property type="match status" value="1"/>
</dbReference>
<protein>
    <submittedName>
        <fullName evidence="2">Uncharacterized protein</fullName>
    </submittedName>
</protein>
<dbReference type="Proteomes" id="UP001476282">
    <property type="component" value="Unassembled WGS sequence"/>
</dbReference>
<dbReference type="Gene3D" id="1.10.1220.10">
    <property type="entry name" value="Met repressor-like"/>
    <property type="match status" value="1"/>
</dbReference>
<gene>
    <name evidence="2" type="ORF">Hsar01_03464</name>
</gene>
<keyword evidence="3" id="KW-1185">Reference proteome</keyword>
<organism evidence="2 3">
    <name type="scientific">Haloferula sargassicola</name>
    <dbReference type="NCBI Taxonomy" id="490096"/>
    <lineage>
        <taxon>Bacteria</taxon>
        <taxon>Pseudomonadati</taxon>
        <taxon>Verrucomicrobiota</taxon>
        <taxon>Verrucomicrobiia</taxon>
        <taxon>Verrucomicrobiales</taxon>
        <taxon>Verrucomicrobiaceae</taxon>
        <taxon>Haloferula</taxon>
    </lineage>
</organism>
<reference evidence="2 3" key="1">
    <citation type="submission" date="2024-02" db="EMBL/GenBank/DDBJ databases">
        <title>Haloferula sargassicola NBRC 104335.</title>
        <authorList>
            <person name="Ichikawa N."/>
            <person name="Katano-Makiyama Y."/>
            <person name="Hidaka K."/>
        </authorList>
    </citation>
    <scope>NUCLEOTIDE SEQUENCE [LARGE SCALE GENOMIC DNA]</scope>
    <source>
        <strain evidence="2 3">NBRC 104335</strain>
    </source>
</reference>
<keyword evidence="1" id="KW-0812">Transmembrane</keyword>
<comment type="caution">
    <text evidence="2">The sequence shown here is derived from an EMBL/GenBank/DDBJ whole genome shotgun (WGS) entry which is preliminary data.</text>
</comment>
<evidence type="ECO:0000256" key="1">
    <source>
        <dbReference type="SAM" id="Phobius"/>
    </source>
</evidence>
<accession>A0ABP9URR1</accession>
<dbReference type="EMBL" id="BAABRI010000022">
    <property type="protein sequence ID" value="GAA5484223.1"/>
    <property type="molecule type" value="Genomic_DNA"/>
</dbReference>
<dbReference type="InterPro" id="IPR013321">
    <property type="entry name" value="Arc_rbn_hlx_hlx"/>
</dbReference>
<keyword evidence="1" id="KW-1133">Transmembrane helix</keyword>
<proteinExistence type="predicted"/>
<sequence length="178" mass="19142">MPLPGLNPLGHRSPLVVTTGSFPKSLRTGEARSELHLVPFPSDLKKEAKDILEDPGLTTTEAIRMFLSQVRLRKGLPFPSPPTDHDDLLTDHSKRQAALDSVYDDPPHPIARMRQALGTAVFAVGIGVTFFSLIFIRWRASAGGIARTPGESEPAKSLTIPAGALPCDLGIEGCSRQA</sequence>
<keyword evidence="1" id="KW-0472">Membrane</keyword>
<evidence type="ECO:0000313" key="2">
    <source>
        <dbReference type="EMBL" id="GAA5484223.1"/>
    </source>
</evidence>
<dbReference type="InterPro" id="IPR007337">
    <property type="entry name" value="RelB/DinJ"/>
</dbReference>